<dbReference type="GO" id="GO:0006071">
    <property type="term" value="P:glycerol metabolic process"/>
    <property type="evidence" value="ECO:0007669"/>
    <property type="project" value="TreeGrafter"/>
</dbReference>
<dbReference type="InterPro" id="IPR043129">
    <property type="entry name" value="ATPase_NBD"/>
</dbReference>
<keyword evidence="5" id="KW-0067">ATP-binding</keyword>
<evidence type="ECO:0000256" key="2">
    <source>
        <dbReference type="ARBA" id="ARBA00022679"/>
    </source>
</evidence>
<dbReference type="OrthoDB" id="9761504at2"/>
<comment type="similarity">
    <text evidence="1">Belongs to the FGGY kinase family.</text>
</comment>
<protein>
    <submittedName>
        <fullName evidence="10">Rhamnulokinase</fullName>
    </submittedName>
</protein>
<dbReference type="Pfam" id="PF02782">
    <property type="entry name" value="FGGY_C"/>
    <property type="match status" value="1"/>
</dbReference>
<dbReference type="Proteomes" id="UP000246050">
    <property type="component" value="Unassembled WGS sequence"/>
</dbReference>
<dbReference type="GO" id="GO:0019301">
    <property type="term" value="P:rhamnose catabolic process"/>
    <property type="evidence" value="ECO:0007669"/>
    <property type="project" value="InterPro"/>
</dbReference>
<dbReference type="PANTHER" id="PTHR10196:SF93">
    <property type="entry name" value="L-RHAMNULOKINASE"/>
    <property type="match status" value="1"/>
</dbReference>
<dbReference type="AlphaFoldDB" id="A0A317DLK8"/>
<dbReference type="Gene3D" id="3.30.420.40">
    <property type="match status" value="2"/>
</dbReference>
<feature type="domain" description="Carbohydrate kinase FGGY C-terminal" evidence="9">
    <location>
        <begin position="273"/>
        <end position="465"/>
    </location>
</feature>
<dbReference type="InterPro" id="IPR013449">
    <property type="entry name" value="Rhamnulokinase"/>
</dbReference>
<evidence type="ECO:0000313" key="11">
    <source>
        <dbReference type="Proteomes" id="UP000246050"/>
    </source>
</evidence>
<feature type="domain" description="Carbohydrate kinase FGGY N-terminal" evidence="8">
    <location>
        <begin position="26"/>
        <end position="264"/>
    </location>
</feature>
<reference evidence="10 11" key="1">
    <citation type="submission" date="2018-05" db="EMBL/GenBank/DDBJ databases">
        <title>Micromonosporas from Atacama Desert.</title>
        <authorList>
            <person name="Carro L."/>
            <person name="Golinska P."/>
            <person name="Klenk H.-P."/>
            <person name="Goodfellow M."/>
        </authorList>
    </citation>
    <scope>NUCLEOTIDE SEQUENCE [LARGE SCALE GENOMIC DNA]</scope>
    <source>
        <strain evidence="10 11">4G51</strain>
    </source>
</reference>
<accession>A0A317DLK8</accession>
<keyword evidence="7" id="KW-0684">Rhamnose metabolism</keyword>
<dbReference type="PIRSF" id="PIRSF000538">
    <property type="entry name" value="GlpK"/>
    <property type="match status" value="1"/>
</dbReference>
<sequence>MSGGTGPARDRGDGVTVVDGTATIAAVDLGASSGRVMLGRVAPDRLDLVEVNRFPNVPVRVAGTLHWDVLALYRGVLEGLRAAGRDAGRITSIGIDSWAVDYGLLDAGGSLLGNPVHYRDGRTDGAMDKVLAAVPAEEIYRITGLQFLPFNTLYQLAACAESPQLAAARNLLLVPDLLSYWLTGIAGTEVTNASTTQLLDVRTRTWSDRLLAAAGVSAGLFPPLRQPGDGAGELLPDVLDETGLTGPVPVTAVGSHDTASAVVGVPAAGERFAYVSCGTWSLVGVELDTPVLTEDSRRANFSNEGGVDGTTRYLRNVMGLWLLQESIRTWNAAGLPADLASLLHDAARVPAFSAVVDANDPAFLPPGDMPARIAAACRRTGQTPPQSQAETVRCILDSLALAYRTAVHDAVRLSGRGVDAVHIVGGGARNGLLCQLTADACRRPVVAGPVEAAALGNLLVQARAAGVVHGDLRALRQLLRSTQQLTVYEPQGNDEPWRAAAARIGR</sequence>
<dbReference type="SUPFAM" id="SSF53067">
    <property type="entry name" value="Actin-like ATPase domain"/>
    <property type="match status" value="2"/>
</dbReference>
<dbReference type="InterPro" id="IPR000577">
    <property type="entry name" value="Carb_kinase_FGGY"/>
</dbReference>
<evidence type="ECO:0000259" key="8">
    <source>
        <dbReference type="Pfam" id="PF00370"/>
    </source>
</evidence>
<evidence type="ECO:0000256" key="1">
    <source>
        <dbReference type="ARBA" id="ARBA00009156"/>
    </source>
</evidence>
<dbReference type="Pfam" id="PF00370">
    <property type="entry name" value="FGGY_N"/>
    <property type="match status" value="1"/>
</dbReference>
<dbReference type="PANTHER" id="PTHR10196">
    <property type="entry name" value="SUGAR KINASE"/>
    <property type="match status" value="1"/>
</dbReference>
<keyword evidence="4 10" id="KW-0418">Kinase</keyword>
<dbReference type="CDD" id="cd07771">
    <property type="entry name" value="ASKHA_NBD_FGGY_RhaB-like"/>
    <property type="match status" value="1"/>
</dbReference>
<evidence type="ECO:0000259" key="9">
    <source>
        <dbReference type="Pfam" id="PF02782"/>
    </source>
</evidence>
<dbReference type="InterPro" id="IPR018485">
    <property type="entry name" value="FGGY_C"/>
</dbReference>
<dbReference type="GO" id="GO:0008993">
    <property type="term" value="F:rhamnulokinase activity"/>
    <property type="evidence" value="ECO:0007669"/>
    <property type="project" value="InterPro"/>
</dbReference>
<evidence type="ECO:0000313" key="10">
    <source>
        <dbReference type="EMBL" id="PWR14656.1"/>
    </source>
</evidence>
<proteinExistence type="inferred from homology"/>
<keyword evidence="3" id="KW-0547">Nucleotide-binding</keyword>
<keyword evidence="2" id="KW-0808">Transferase</keyword>
<dbReference type="InterPro" id="IPR018484">
    <property type="entry name" value="FGGY_N"/>
</dbReference>
<gene>
    <name evidence="10" type="ORF">DKT69_15205</name>
</gene>
<evidence type="ECO:0000256" key="6">
    <source>
        <dbReference type="ARBA" id="ARBA00023157"/>
    </source>
</evidence>
<evidence type="ECO:0000256" key="4">
    <source>
        <dbReference type="ARBA" id="ARBA00022777"/>
    </source>
</evidence>
<evidence type="ECO:0000256" key="7">
    <source>
        <dbReference type="ARBA" id="ARBA00023308"/>
    </source>
</evidence>
<dbReference type="EMBL" id="QGKS01000223">
    <property type="protein sequence ID" value="PWR14656.1"/>
    <property type="molecule type" value="Genomic_DNA"/>
</dbReference>
<keyword evidence="6" id="KW-1015">Disulfide bond</keyword>
<dbReference type="GO" id="GO:0004370">
    <property type="term" value="F:glycerol kinase activity"/>
    <property type="evidence" value="ECO:0007669"/>
    <property type="project" value="TreeGrafter"/>
</dbReference>
<evidence type="ECO:0000256" key="5">
    <source>
        <dbReference type="ARBA" id="ARBA00022840"/>
    </source>
</evidence>
<comment type="caution">
    <text evidence="10">The sequence shown here is derived from an EMBL/GenBank/DDBJ whole genome shotgun (WGS) entry which is preliminary data.</text>
</comment>
<name>A0A317DLK8_9ACTN</name>
<dbReference type="GO" id="GO:0005524">
    <property type="term" value="F:ATP binding"/>
    <property type="evidence" value="ECO:0007669"/>
    <property type="project" value="UniProtKB-KW"/>
</dbReference>
<dbReference type="GO" id="GO:0005829">
    <property type="term" value="C:cytosol"/>
    <property type="evidence" value="ECO:0007669"/>
    <property type="project" value="TreeGrafter"/>
</dbReference>
<organism evidence="10 11">
    <name type="scientific">Micromonospora sicca</name>
    <dbReference type="NCBI Taxonomy" id="2202420"/>
    <lineage>
        <taxon>Bacteria</taxon>
        <taxon>Bacillati</taxon>
        <taxon>Actinomycetota</taxon>
        <taxon>Actinomycetes</taxon>
        <taxon>Micromonosporales</taxon>
        <taxon>Micromonosporaceae</taxon>
        <taxon>Micromonospora</taxon>
    </lineage>
</organism>
<evidence type="ECO:0000256" key="3">
    <source>
        <dbReference type="ARBA" id="ARBA00022741"/>
    </source>
</evidence>